<organism evidence="1 2">
    <name type="scientific">Phenylobacterium terrae</name>
    <dbReference type="NCBI Taxonomy" id="2665495"/>
    <lineage>
        <taxon>Bacteria</taxon>
        <taxon>Pseudomonadati</taxon>
        <taxon>Pseudomonadota</taxon>
        <taxon>Alphaproteobacteria</taxon>
        <taxon>Caulobacterales</taxon>
        <taxon>Caulobacteraceae</taxon>
        <taxon>Phenylobacterium</taxon>
    </lineage>
</organism>
<dbReference type="EMBL" id="JBHUEY010000001">
    <property type="protein sequence ID" value="MFD1783489.1"/>
    <property type="molecule type" value="Genomic_DNA"/>
</dbReference>
<sequence length="248" mass="27016">MPADAPSIFLATPCYGGEVTIEYMKSVMALQAACDARGIRLHVELHGGDSLIPRARGTLATRFLASGYSHLFFCDADIGFAPEAVFRLLDAGKDLIGGIYPLKRTEWEKVRKAALAGAADLQTASLGFVVRFIPNARNEVEVEDGLARVAYVGTGFMMVARQVVERLAAAHPELKVRMGDMSSAEETHMLFETMVEPETREYLSEDYAFCRRWRDLGGEVWADLSPVLVHVGRASYAGSLLSALGGTP</sequence>
<evidence type="ECO:0000313" key="1">
    <source>
        <dbReference type="EMBL" id="MFD1783489.1"/>
    </source>
</evidence>
<evidence type="ECO:0000313" key="2">
    <source>
        <dbReference type="Proteomes" id="UP001597237"/>
    </source>
</evidence>
<evidence type="ECO:0008006" key="3">
    <source>
        <dbReference type="Google" id="ProtNLM"/>
    </source>
</evidence>
<dbReference type="Proteomes" id="UP001597237">
    <property type="component" value="Unassembled WGS sequence"/>
</dbReference>
<name>A0ABW4N1Z4_9CAUL</name>
<accession>A0ABW4N1Z4</accession>
<dbReference type="SUPFAM" id="SSF53448">
    <property type="entry name" value="Nucleotide-diphospho-sugar transferases"/>
    <property type="match status" value="1"/>
</dbReference>
<protein>
    <recommendedName>
        <fullName evidence="3">Glycosyltransferase 2-like domain-containing protein</fullName>
    </recommendedName>
</protein>
<keyword evidence="2" id="KW-1185">Reference proteome</keyword>
<dbReference type="RefSeq" id="WP_377283968.1">
    <property type="nucleotide sequence ID" value="NZ_JBHRSI010000010.1"/>
</dbReference>
<gene>
    <name evidence="1" type="ORF">ACFSC0_08810</name>
</gene>
<comment type="caution">
    <text evidence="1">The sequence shown here is derived from an EMBL/GenBank/DDBJ whole genome shotgun (WGS) entry which is preliminary data.</text>
</comment>
<dbReference type="InterPro" id="IPR029044">
    <property type="entry name" value="Nucleotide-diphossugar_trans"/>
</dbReference>
<reference evidence="2" key="1">
    <citation type="journal article" date="2019" name="Int. J. Syst. Evol. Microbiol.">
        <title>The Global Catalogue of Microorganisms (GCM) 10K type strain sequencing project: providing services to taxonomists for standard genome sequencing and annotation.</title>
        <authorList>
            <consortium name="The Broad Institute Genomics Platform"/>
            <consortium name="The Broad Institute Genome Sequencing Center for Infectious Disease"/>
            <person name="Wu L."/>
            <person name="Ma J."/>
        </authorList>
    </citation>
    <scope>NUCLEOTIDE SEQUENCE [LARGE SCALE GENOMIC DNA]</scope>
    <source>
        <strain evidence="2">DFY28</strain>
    </source>
</reference>
<proteinExistence type="predicted"/>